<dbReference type="InterPro" id="IPR021317">
    <property type="entry name" value="DUF2917"/>
</dbReference>
<dbReference type="Pfam" id="PF11142">
    <property type="entry name" value="DUF2917"/>
    <property type="match status" value="1"/>
</dbReference>
<evidence type="ECO:0008006" key="4">
    <source>
        <dbReference type="Google" id="ProtNLM"/>
    </source>
</evidence>
<feature type="compositionally biased region" description="Low complexity" evidence="1">
    <location>
        <begin position="106"/>
        <end position="118"/>
    </location>
</feature>
<accession>A0ABS1E127</accession>
<keyword evidence="3" id="KW-1185">Reference proteome</keyword>
<organism evidence="2 3">
    <name type="scientific">Rubrivivax gelatinosus</name>
    <name type="common">Rhodocyclus gelatinosus</name>
    <name type="synonym">Rhodopseudomonas gelatinosa</name>
    <dbReference type="NCBI Taxonomy" id="28068"/>
    <lineage>
        <taxon>Bacteria</taxon>
        <taxon>Pseudomonadati</taxon>
        <taxon>Pseudomonadota</taxon>
        <taxon>Betaproteobacteria</taxon>
        <taxon>Burkholderiales</taxon>
        <taxon>Sphaerotilaceae</taxon>
        <taxon>Rubrivivax</taxon>
    </lineage>
</organism>
<evidence type="ECO:0000313" key="2">
    <source>
        <dbReference type="EMBL" id="MBK1715538.1"/>
    </source>
</evidence>
<evidence type="ECO:0000256" key="1">
    <source>
        <dbReference type="SAM" id="MobiDB-lite"/>
    </source>
</evidence>
<name>A0ABS1E127_RUBGE</name>
<dbReference type="EMBL" id="NRRU01000130">
    <property type="protein sequence ID" value="MBK1715538.1"/>
    <property type="molecule type" value="Genomic_DNA"/>
</dbReference>
<sequence length="125" mass="12767">MPVKPTRRCGWRAPGRATTMAAMDTTALLLAPGQALTLAPGPAGRRLRVLQGRIWLTASGCADDEVLAAGAEHVLPAGSRGALVVEALDGPVRAELLPPGAELKPGARSPGAAPRSPAWQPAPGR</sequence>
<dbReference type="Proteomes" id="UP001041814">
    <property type="component" value="Unassembled WGS sequence"/>
</dbReference>
<gene>
    <name evidence="2" type="ORF">CKO43_22555</name>
</gene>
<feature type="region of interest" description="Disordered" evidence="1">
    <location>
        <begin position="96"/>
        <end position="125"/>
    </location>
</feature>
<evidence type="ECO:0000313" key="3">
    <source>
        <dbReference type="Proteomes" id="UP001041814"/>
    </source>
</evidence>
<reference evidence="2" key="2">
    <citation type="journal article" date="2020" name="Microorganisms">
        <title>Osmotic Adaptation and Compatible Solute Biosynthesis of Phototrophic Bacteria as Revealed from Genome Analyses.</title>
        <authorList>
            <person name="Imhoff J.F."/>
            <person name="Rahn T."/>
            <person name="Kunzel S."/>
            <person name="Keller A."/>
            <person name="Neulinger S.C."/>
        </authorList>
    </citation>
    <scope>NUCLEOTIDE SEQUENCE</scope>
    <source>
        <strain evidence="2">IM 151</strain>
    </source>
</reference>
<proteinExistence type="predicted"/>
<comment type="caution">
    <text evidence="2">The sequence shown here is derived from an EMBL/GenBank/DDBJ whole genome shotgun (WGS) entry which is preliminary data.</text>
</comment>
<protein>
    <recommendedName>
        <fullName evidence="4">DUF2917 family protein</fullName>
    </recommendedName>
</protein>
<reference evidence="2" key="1">
    <citation type="submission" date="2017-08" db="EMBL/GenBank/DDBJ databases">
        <authorList>
            <person name="Imhoff J.F."/>
            <person name="Rahn T."/>
            <person name="Kuenzel S."/>
            <person name="Neulinger S.C."/>
        </authorList>
    </citation>
    <scope>NUCLEOTIDE SEQUENCE</scope>
    <source>
        <strain evidence="2">IM 151</strain>
    </source>
</reference>